<dbReference type="Proteomes" id="UP001060355">
    <property type="component" value="Segment"/>
</dbReference>
<keyword evidence="2" id="KW-1185">Reference proteome</keyword>
<evidence type="ECO:0000313" key="1">
    <source>
        <dbReference type="EMBL" id="UTN92967.1"/>
    </source>
</evidence>
<protein>
    <submittedName>
        <fullName evidence="1">Uncharacterized protein</fullName>
    </submittedName>
</protein>
<dbReference type="GeneID" id="80018950"/>
<organism evidence="1 2">
    <name type="scientific">Gordonia phage Finkle</name>
    <dbReference type="NCBI Taxonomy" id="2926099"/>
    <lineage>
        <taxon>Viruses</taxon>
        <taxon>Duplodnaviria</taxon>
        <taxon>Heunggongvirae</taxon>
        <taxon>Uroviricota</taxon>
        <taxon>Caudoviricetes</taxon>
        <taxon>Finkelvirus</taxon>
        <taxon>Finkelvirus finkel</taxon>
    </lineage>
</organism>
<evidence type="ECO:0000313" key="2">
    <source>
        <dbReference type="Proteomes" id="UP001060355"/>
    </source>
</evidence>
<name>A0A9E7NIP8_9CAUD</name>
<proteinExistence type="predicted"/>
<accession>A0A9E7NIP8</accession>
<reference evidence="1" key="1">
    <citation type="submission" date="2022-05" db="EMBL/GenBank/DDBJ databases">
        <authorList>
            <person name="Ashby S."/>
            <person name="Bressette G."/>
            <person name="Brown S."/>
            <person name="Charles S."/>
            <person name="Neely M.N."/>
            <person name="Molloy S.D."/>
            <person name="Garlena R.A."/>
            <person name="Russell D.A."/>
            <person name="Jacobs-Sera D."/>
            <person name="Hatfull G.F."/>
        </authorList>
    </citation>
    <scope>NUCLEOTIDE SEQUENCE</scope>
</reference>
<dbReference type="EMBL" id="ON456347">
    <property type="protein sequence ID" value="UTN92967.1"/>
    <property type="molecule type" value="Genomic_DNA"/>
</dbReference>
<sequence>MSTDLVQTELVSLMVRAESIAVPGRSLRPQAMVLVSTLGDSPCPVVHISHLNPAAYPASVGKHSDRVQIRRALGDSWAYCRIVGDPDDDHTDLLRELVDVLQENQL</sequence>
<gene>
    <name evidence="1" type="primary">53</name>
    <name evidence="1" type="ORF">SEA_FINKLE_53</name>
</gene>
<dbReference type="RefSeq" id="YP_010754366.1">
    <property type="nucleotide sequence ID" value="NC_073459.1"/>
</dbReference>
<dbReference type="KEGG" id="vg:80018950"/>